<organism evidence="1 2">
    <name type="scientific">Nyssa sinensis</name>
    <dbReference type="NCBI Taxonomy" id="561372"/>
    <lineage>
        <taxon>Eukaryota</taxon>
        <taxon>Viridiplantae</taxon>
        <taxon>Streptophyta</taxon>
        <taxon>Embryophyta</taxon>
        <taxon>Tracheophyta</taxon>
        <taxon>Spermatophyta</taxon>
        <taxon>Magnoliopsida</taxon>
        <taxon>eudicotyledons</taxon>
        <taxon>Gunneridae</taxon>
        <taxon>Pentapetalae</taxon>
        <taxon>asterids</taxon>
        <taxon>Cornales</taxon>
        <taxon>Nyssaceae</taxon>
        <taxon>Nyssa</taxon>
    </lineage>
</organism>
<proteinExistence type="predicted"/>
<dbReference type="AlphaFoldDB" id="A0A5J4ZPQ8"/>
<reference evidence="1 2" key="1">
    <citation type="submission" date="2019-09" db="EMBL/GenBank/DDBJ databases">
        <title>A chromosome-level genome assembly of the Chinese tupelo Nyssa sinensis.</title>
        <authorList>
            <person name="Yang X."/>
            <person name="Kang M."/>
            <person name="Yang Y."/>
            <person name="Xiong H."/>
            <person name="Wang M."/>
            <person name="Zhang Z."/>
            <person name="Wang Z."/>
            <person name="Wu H."/>
            <person name="Ma T."/>
            <person name="Liu J."/>
            <person name="Xi Z."/>
        </authorList>
    </citation>
    <scope>NUCLEOTIDE SEQUENCE [LARGE SCALE GENOMIC DNA]</scope>
    <source>
        <strain evidence="1">J267</strain>
        <tissue evidence="1">Leaf</tissue>
    </source>
</reference>
<evidence type="ECO:0000313" key="1">
    <source>
        <dbReference type="EMBL" id="KAA8520480.1"/>
    </source>
</evidence>
<protein>
    <submittedName>
        <fullName evidence="1">Uncharacterized protein</fullName>
    </submittedName>
</protein>
<evidence type="ECO:0000313" key="2">
    <source>
        <dbReference type="Proteomes" id="UP000325577"/>
    </source>
</evidence>
<keyword evidence="2" id="KW-1185">Reference proteome</keyword>
<dbReference type="Proteomes" id="UP000325577">
    <property type="component" value="Linkage Group LG6"/>
</dbReference>
<dbReference type="EMBL" id="CM018049">
    <property type="protein sequence ID" value="KAA8520480.1"/>
    <property type="molecule type" value="Genomic_DNA"/>
</dbReference>
<name>A0A5J4ZPQ8_9ASTE</name>
<gene>
    <name evidence="1" type="ORF">F0562_014736</name>
</gene>
<accession>A0A5J4ZPQ8</accession>
<sequence length="72" mass="8107">MSMHPTQLSMYITPVVLKDLEISRGARKLAETPGCSKEKKNRFGVVIKEGWPAYVVPQGEELDIVNMPLKSY</sequence>